<reference evidence="1" key="1">
    <citation type="submission" date="2018-01" db="EMBL/GenBank/DDBJ databases">
        <authorList>
            <person name="Mao J.F."/>
        </authorList>
    </citation>
    <scope>NUCLEOTIDE SEQUENCE</scope>
    <source>
        <strain evidence="1">Huo1</strain>
        <tissue evidence="1">Leaf</tissue>
    </source>
</reference>
<sequence>MQASWEYGCACRSEVIAADGGQPVVGVPDPDLGRGLGGVVVVLKVMLNDGPREQRDPTPNGYGIVTFPHRAGQPGSVVDAIASG</sequence>
<keyword evidence="2" id="KW-1185">Reference proteome</keyword>
<organism evidence="1">
    <name type="scientific">Salvia splendens</name>
    <name type="common">Scarlet sage</name>
    <dbReference type="NCBI Taxonomy" id="180675"/>
    <lineage>
        <taxon>Eukaryota</taxon>
        <taxon>Viridiplantae</taxon>
        <taxon>Streptophyta</taxon>
        <taxon>Embryophyta</taxon>
        <taxon>Tracheophyta</taxon>
        <taxon>Spermatophyta</taxon>
        <taxon>Magnoliopsida</taxon>
        <taxon>eudicotyledons</taxon>
        <taxon>Gunneridae</taxon>
        <taxon>Pentapetalae</taxon>
        <taxon>asterids</taxon>
        <taxon>lamiids</taxon>
        <taxon>Lamiales</taxon>
        <taxon>Lamiaceae</taxon>
        <taxon>Nepetoideae</taxon>
        <taxon>Mentheae</taxon>
        <taxon>Salviinae</taxon>
        <taxon>Salvia</taxon>
        <taxon>Salvia subgen. Calosphace</taxon>
        <taxon>core Calosphace</taxon>
    </lineage>
</organism>
<protein>
    <submittedName>
        <fullName evidence="1">Uncharacterized protein</fullName>
    </submittedName>
</protein>
<evidence type="ECO:0000313" key="1">
    <source>
        <dbReference type="EMBL" id="KAG6404599.1"/>
    </source>
</evidence>
<evidence type="ECO:0000313" key="2">
    <source>
        <dbReference type="Proteomes" id="UP000298416"/>
    </source>
</evidence>
<gene>
    <name evidence="1" type="ORF">SASPL_136849</name>
</gene>
<dbReference type="Proteomes" id="UP000298416">
    <property type="component" value="Unassembled WGS sequence"/>
</dbReference>
<reference evidence="1" key="2">
    <citation type="submission" date="2020-08" db="EMBL/GenBank/DDBJ databases">
        <title>Plant Genome Project.</title>
        <authorList>
            <person name="Zhang R.-G."/>
        </authorList>
    </citation>
    <scope>NUCLEOTIDE SEQUENCE</scope>
    <source>
        <strain evidence="1">Huo1</strain>
        <tissue evidence="1">Leaf</tissue>
    </source>
</reference>
<name>A0A8X8X1M4_SALSN</name>
<dbReference type="AlphaFoldDB" id="A0A8X8X1M4"/>
<accession>A0A8X8X1M4</accession>
<comment type="caution">
    <text evidence="1">The sequence shown here is derived from an EMBL/GenBank/DDBJ whole genome shotgun (WGS) entry which is preliminary data.</text>
</comment>
<proteinExistence type="predicted"/>
<dbReference type="EMBL" id="PNBA02000013">
    <property type="protein sequence ID" value="KAG6404599.1"/>
    <property type="molecule type" value="Genomic_DNA"/>
</dbReference>